<keyword evidence="8" id="KW-1185">Reference proteome</keyword>
<dbReference type="PANTHER" id="PTHR30086">
    <property type="entry name" value="ARGININE EXPORTER PROTEIN ARGO"/>
    <property type="match status" value="1"/>
</dbReference>
<evidence type="ECO:0000256" key="6">
    <source>
        <dbReference type="SAM" id="Phobius"/>
    </source>
</evidence>
<keyword evidence="3 6" id="KW-0812">Transmembrane</keyword>
<reference evidence="7 8" key="1">
    <citation type="submission" date="2016-10" db="EMBL/GenBank/DDBJ databases">
        <authorList>
            <person name="de Groot N.N."/>
        </authorList>
    </citation>
    <scope>NUCLEOTIDE SEQUENCE [LARGE SCALE GENOMIC DNA]</scope>
    <source>
        <strain evidence="7 8">DSM 25294</strain>
    </source>
</reference>
<dbReference type="RefSeq" id="WP_093150942.1">
    <property type="nucleotide sequence ID" value="NZ_FNEK01000007.1"/>
</dbReference>
<evidence type="ECO:0000256" key="1">
    <source>
        <dbReference type="ARBA" id="ARBA00004651"/>
    </source>
</evidence>
<keyword evidence="2" id="KW-1003">Cell membrane</keyword>
<name>A0A1G8NG55_9RHOB</name>
<dbReference type="STRING" id="571298.SAMN04488026_100757"/>
<dbReference type="Pfam" id="PF01810">
    <property type="entry name" value="LysE"/>
    <property type="match status" value="1"/>
</dbReference>
<comment type="subcellular location">
    <subcellularLocation>
        <location evidence="1">Cell membrane</location>
        <topology evidence="1">Multi-pass membrane protein</topology>
    </subcellularLocation>
</comment>
<evidence type="ECO:0000256" key="5">
    <source>
        <dbReference type="ARBA" id="ARBA00023136"/>
    </source>
</evidence>
<dbReference type="EMBL" id="FNEK01000007">
    <property type="protein sequence ID" value="SDI79135.1"/>
    <property type="molecule type" value="Genomic_DNA"/>
</dbReference>
<dbReference type="AlphaFoldDB" id="A0A1G8NG55"/>
<dbReference type="Proteomes" id="UP000199382">
    <property type="component" value="Unassembled WGS sequence"/>
</dbReference>
<dbReference type="OrthoDB" id="9812084at2"/>
<keyword evidence="5 6" id="KW-0472">Membrane</keyword>
<evidence type="ECO:0000313" key="7">
    <source>
        <dbReference type="EMBL" id="SDI79135.1"/>
    </source>
</evidence>
<evidence type="ECO:0000256" key="3">
    <source>
        <dbReference type="ARBA" id="ARBA00022692"/>
    </source>
</evidence>
<feature type="transmembrane region" description="Helical" evidence="6">
    <location>
        <begin position="74"/>
        <end position="91"/>
    </location>
</feature>
<keyword evidence="4 6" id="KW-1133">Transmembrane helix</keyword>
<dbReference type="PANTHER" id="PTHR30086:SF20">
    <property type="entry name" value="ARGININE EXPORTER PROTEIN ARGO-RELATED"/>
    <property type="match status" value="1"/>
</dbReference>
<feature type="transmembrane region" description="Helical" evidence="6">
    <location>
        <begin position="180"/>
        <end position="197"/>
    </location>
</feature>
<evidence type="ECO:0000256" key="2">
    <source>
        <dbReference type="ARBA" id="ARBA00022475"/>
    </source>
</evidence>
<dbReference type="GO" id="GO:0033228">
    <property type="term" value="P:cysteine export across plasma membrane"/>
    <property type="evidence" value="ECO:0007669"/>
    <property type="project" value="TreeGrafter"/>
</dbReference>
<evidence type="ECO:0000313" key="8">
    <source>
        <dbReference type="Proteomes" id="UP000199382"/>
    </source>
</evidence>
<feature type="transmembrane region" description="Helical" evidence="6">
    <location>
        <begin position="41"/>
        <end position="62"/>
    </location>
</feature>
<dbReference type="GO" id="GO:0015171">
    <property type="term" value="F:amino acid transmembrane transporter activity"/>
    <property type="evidence" value="ECO:0007669"/>
    <property type="project" value="TreeGrafter"/>
</dbReference>
<feature type="transmembrane region" description="Helical" evidence="6">
    <location>
        <begin position="142"/>
        <end position="168"/>
    </location>
</feature>
<gene>
    <name evidence="7" type="ORF">SAMN04488026_100757</name>
</gene>
<organism evidence="7 8">
    <name type="scientific">Aliiruegeria lutimaris</name>
    <dbReference type="NCBI Taxonomy" id="571298"/>
    <lineage>
        <taxon>Bacteria</taxon>
        <taxon>Pseudomonadati</taxon>
        <taxon>Pseudomonadota</taxon>
        <taxon>Alphaproteobacteria</taxon>
        <taxon>Rhodobacterales</taxon>
        <taxon>Roseobacteraceae</taxon>
        <taxon>Aliiruegeria</taxon>
    </lineage>
</organism>
<protein>
    <submittedName>
        <fullName evidence="7">Threonine/homoserine/homoserine lactone efflux protein</fullName>
    </submittedName>
</protein>
<evidence type="ECO:0000256" key="4">
    <source>
        <dbReference type="ARBA" id="ARBA00022989"/>
    </source>
</evidence>
<accession>A0A1G8NG55</accession>
<proteinExistence type="predicted"/>
<dbReference type="GO" id="GO:0005886">
    <property type="term" value="C:plasma membrane"/>
    <property type="evidence" value="ECO:0007669"/>
    <property type="project" value="UniProtKB-SubCell"/>
</dbReference>
<sequence length="198" mass="21055">MSLDSFLALLGLAAVAAYTPGPNNALVANSGATFGLRRTLPHIFGIGFGFPVMVFLVGFFLGGLFQSSALLREALRWIGAAILLWLAWKIATSGGVSSAGQKPRPFTFLEAAGFQWINPKAWAMAIAVTAQFIHPEAPLATALMVGAVFVFMGLSSAATWALVGRSIIRMLTDERHLKQFNIAMAIIVAGCVGLLFLE</sequence>
<dbReference type="InterPro" id="IPR001123">
    <property type="entry name" value="LeuE-type"/>
</dbReference>